<dbReference type="Pfam" id="PF01814">
    <property type="entry name" value="Hemerythrin"/>
    <property type="match status" value="1"/>
</dbReference>
<organism evidence="2 3">
    <name type="scientific">Ideonella azotifigens</name>
    <dbReference type="NCBI Taxonomy" id="513160"/>
    <lineage>
        <taxon>Bacteria</taxon>
        <taxon>Pseudomonadati</taxon>
        <taxon>Pseudomonadota</taxon>
        <taxon>Betaproteobacteria</taxon>
        <taxon>Burkholderiales</taxon>
        <taxon>Sphaerotilaceae</taxon>
        <taxon>Ideonella</taxon>
    </lineage>
</organism>
<gene>
    <name evidence="2" type="ORF">GCM10009107_03930</name>
</gene>
<dbReference type="EMBL" id="BAAAEW010000003">
    <property type="protein sequence ID" value="GAA0741403.1"/>
    <property type="molecule type" value="Genomic_DNA"/>
</dbReference>
<evidence type="ECO:0000259" key="1">
    <source>
        <dbReference type="Pfam" id="PF01814"/>
    </source>
</evidence>
<reference evidence="3" key="1">
    <citation type="journal article" date="2019" name="Int. J. Syst. Evol. Microbiol.">
        <title>The Global Catalogue of Microorganisms (GCM) 10K type strain sequencing project: providing services to taxonomists for standard genome sequencing and annotation.</title>
        <authorList>
            <consortium name="The Broad Institute Genomics Platform"/>
            <consortium name="The Broad Institute Genome Sequencing Center for Infectious Disease"/>
            <person name="Wu L."/>
            <person name="Ma J."/>
        </authorList>
    </citation>
    <scope>NUCLEOTIDE SEQUENCE [LARGE SCALE GENOMIC DNA]</scope>
    <source>
        <strain evidence="3">JCM 15503</strain>
    </source>
</reference>
<comment type="caution">
    <text evidence="2">The sequence shown here is derived from an EMBL/GenBank/DDBJ whole genome shotgun (WGS) entry which is preliminary data.</text>
</comment>
<sequence length="224" mass="24823">MSFAILRNTHEAFRTSIRLQHEALKLGDSASFATEWRDLQRALAVHVAMEDHTMFALLDEVGAGAITAAHLPDEHQEEARFAARVDAALAAGSPALLYGTWAAWREVHLGHLLHEEAVVTPLTMQAAPTPKARGRVVHERVIVPTEQLPDFDWSVGWVTRHLAEFGSTSQPPVVATRVFAWGLQNACSRSQWRRLRPVVQRNCPPVLWAEMASQFGLEGEGAID</sequence>
<evidence type="ECO:0000313" key="2">
    <source>
        <dbReference type="EMBL" id="GAA0741403.1"/>
    </source>
</evidence>
<evidence type="ECO:0000313" key="3">
    <source>
        <dbReference type="Proteomes" id="UP001500279"/>
    </source>
</evidence>
<proteinExistence type="predicted"/>
<accession>A0ABP3URY4</accession>
<dbReference type="Proteomes" id="UP001500279">
    <property type="component" value="Unassembled WGS sequence"/>
</dbReference>
<dbReference type="Gene3D" id="1.20.120.520">
    <property type="entry name" value="nmb1532 protein domain like"/>
    <property type="match status" value="1"/>
</dbReference>
<dbReference type="InterPro" id="IPR012312">
    <property type="entry name" value="Hemerythrin-like"/>
</dbReference>
<keyword evidence="3" id="KW-1185">Reference proteome</keyword>
<feature type="domain" description="Hemerythrin-like" evidence="1">
    <location>
        <begin position="4"/>
        <end position="122"/>
    </location>
</feature>
<name>A0ABP3URY4_9BURK</name>
<protein>
    <recommendedName>
        <fullName evidence="1">Hemerythrin-like domain-containing protein</fullName>
    </recommendedName>
</protein>